<dbReference type="EMBL" id="NKXS01006519">
    <property type="protein sequence ID" value="PIN01208.1"/>
    <property type="molecule type" value="Genomic_DNA"/>
</dbReference>
<gene>
    <name evidence="1" type="ORF">CDL12_26286</name>
</gene>
<name>A0A2G9G7C5_9LAMI</name>
<proteinExistence type="predicted"/>
<evidence type="ECO:0000313" key="2">
    <source>
        <dbReference type="Proteomes" id="UP000231279"/>
    </source>
</evidence>
<keyword evidence="2" id="KW-1185">Reference proteome</keyword>
<reference evidence="2" key="1">
    <citation type="journal article" date="2018" name="Gigascience">
        <title>Genome assembly of the Pink Ipe (Handroanthus impetiginosus, Bignoniaceae), a highly valued, ecologically keystone Neotropical timber forest tree.</title>
        <authorList>
            <person name="Silva-Junior O.B."/>
            <person name="Grattapaglia D."/>
            <person name="Novaes E."/>
            <person name="Collevatti R.G."/>
        </authorList>
    </citation>
    <scope>NUCLEOTIDE SEQUENCE [LARGE SCALE GENOMIC DNA]</scope>
    <source>
        <strain evidence="2">cv. UFG-1</strain>
    </source>
</reference>
<sequence>MSWRPKILPQKLNLTSFPPTISSLHPRFSPFSPPFFSLTFLGIYSNFQELPLKLHGWVPEVVNL</sequence>
<organism evidence="1 2">
    <name type="scientific">Handroanthus impetiginosus</name>
    <dbReference type="NCBI Taxonomy" id="429701"/>
    <lineage>
        <taxon>Eukaryota</taxon>
        <taxon>Viridiplantae</taxon>
        <taxon>Streptophyta</taxon>
        <taxon>Embryophyta</taxon>
        <taxon>Tracheophyta</taxon>
        <taxon>Spermatophyta</taxon>
        <taxon>Magnoliopsida</taxon>
        <taxon>eudicotyledons</taxon>
        <taxon>Gunneridae</taxon>
        <taxon>Pentapetalae</taxon>
        <taxon>asterids</taxon>
        <taxon>lamiids</taxon>
        <taxon>Lamiales</taxon>
        <taxon>Bignoniaceae</taxon>
        <taxon>Crescentiina</taxon>
        <taxon>Tabebuia alliance</taxon>
        <taxon>Handroanthus</taxon>
    </lineage>
</organism>
<protein>
    <submittedName>
        <fullName evidence="1">Uncharacterized protein</fullName>
    </submittedName>
</protein>
<comment type="caution">
    <text evidence="1">The sequence shown here is derived from an EMBL/GenBank/DDBJ whole genome shotgun (WGS) entry which is preliminary data.</text>
</comment>
<evidence type="ECO:0000313" key="1">
    <source>
        <dbReference type="EMBL" id="PIN01208.1"/>
    </source>
</evidence>
<dbReference type="AlphaFoldDB" id="A0A2G9G7C5"/>
<dbReference type="Proteomes" id="UP000231279">
    <property type="component" value="Unassembled WGS sequence"/>
</dbReference>
<accession>A0A2G9G7C5</accession>